<evidence type="ECO:0000313" key="3">
    <source>
        <dbReference type="Proteomes" id="UP000696931"/>
    </source>
</evidence>
<dbReference type="AlphaFoldDB" id="A0A933W7R5"/>
<dbReference type="Gene3D" id="3.10.180.10">
    <property type="entry name" value="2,3-Dihydroxybiphenyl 1,2-Dioxygenase, domain 1"/>
    <property type="match status" value="1"/>
</dbReference>
<reference evidence="2" key="1">
    <citation type="submission" date="2020-07" db="EMBL/GenBank/DDBJ databases">
        <title>Huge and variable diversity of episymbiotic CPR bacteria and DPANN archaea in groundwater ecosystems.</title>
        <authorList>
            <person name="He C.Y."/>
            <person name="Keren R."/>
            <person name="Whittaker M."/>
            <person name="Farag I.F."/>
            <person name="Doudna J."/>
            <person name="Cate J.H.D."/>
            <person name="Banfield J.F."/>
        </authorList>
    </citation>
    <scope>NUCLEOTIDE SEQUENCE</scope>
    <source>
        <strain evidence="2">NC_groundwater_1813_Pr3_B-0.1um_71_17</strain>
    </source>
</reference>
<protein>
    <submittedName>
        <fullName evidence="2">VOC family protein</fullName>
    </submittedName>
</protein>
<sequence>MRLPAYWTRPLVRGNLPGMPLSFDHALVTVPSLADACMDFAAAGFTVTAGGRHEGTPTENALVILEDGTYVELIALRDPALRDELRARRSWRDVDALGRRFLPAFLGPFGVADCVFRTQGLERYVNTAKLRGVPVDGPFSMGRERPDGVRLAWKLALPMSREIPFLIEDVTPIERRIPSAPERRVHANGARSVALIEIAVGDVGNALELWRQWLELSAVTREYEDAFVQVGPLRIRLFDARGGRPGAQRLVLAGANALAETVTGLRIHAS</sequence>
<feature type="domain" description="Glyoxalase-like" evidence="1">
    <location>
        <begin position="23"/>
        <end position="214"/>
    </location>
</feature>
<name>A0A933W7R5_UNCEI</name>
<dbReference type="InterPro" id="IPR029068">
    <property type="entry name" value="Glyas_Bleomycin-R_OHBP_Dase"/>
</dbReference>
<dbReference type="PANTHER" id="PTHR40265:SF1">
    <property type="entry name" value="GLYOXALASE-LIKE DOMAIN-CONTAINING PROTEIN"/>
    <property type="match status" value="1"/>
</dbReference>
<organism evidence="2 3">
    <name type="scientific">Eiseniibacteriota bacterium</name>
    <dbReference type="NCBI Taxonomy" id="2212470"/>
    <lineage>
        <taxon>Bacteria</taxon>
        <taxon>Candidatus Eiseniibacteriota</taxon>
    </lineage>
</organism>
<proteinExistence type="predicted"/>
<evidence type="ECO:0000313" key="2">
    <source>
        <dbReference type="EMBL" id="MBI5168732.1"/>
    </source>
</evidence>
<dbReference type="EMBL" id="JACRIW010000033">
    <property type="protein sequence ID" value="MBI5168732.1"/>
    <property type="molecule type" value="Genomic_DNA"/>
</dbReference>
<comment type="caution">
    <text evidence="2">The sequence shown here is derived from an EMBL/GenBank/DDBJ whole genome shotgun (WGS) entry which is preliminary data.</text>
</comment>
<dbReference type="Proteomes" id="UP000696931">
    <property type="component" value="Unassembled WGS sequence"/>
</dbReference>
<dbReference type="SUPFAM" id="SSF54593">
    <property type="entry name" value="Glyoxalase/Bleomycin resistance protein/Dihydroxybiphenyl dioxygenase"/>
    <property type="match status" value="1"/>
</dbReference>
<gene>
    <name evidence="2" type="ORF">HZA61_04505</name>
</gene>
<dbReference type="InterPro" id="IPR025870">
    <property type="entry name" value="Glyoxalase-like_dom"/>
</dbReference>
<dbReference type="PANTHER" id="PTHR40265">
    <property type="entry name" value="BLL2707 PROTEIN"/>
    <property type="match status" value="1"/>
</dbReference>
<evidence type="ECO:0000259" key="1">
    <source>
        <dbReference type="Pfam" id="PF13468"/>
    </source>
</evidence>
<accession>A0A933W7R5</accession>
<dbReference type="Pfam" id="PF13468">
    <property type="entry name" value="Glyoxalase_3"/>
    <property type="match status" value="1"/>
</dbReference>